<feature type="transmembrane region" description="Helical" evidence="8">
    <location>
        <begin position="185"/>
        <end position="205"/>
    </location>
</feature>
<dbReference type="Pfam" id="PF23000">
    <property type="entry name" value="ChitinSynthase_IV_N"/>
    <property type="match status" value="1"/>
</dbReference>
<evidence type="ECO:0000259" key="9">
    <source>
        <dbReference type="Pfam" id="PF23000"/>
    </source>
</evidence>
<keyword evidence="5 8" id="KW-1133">Transmembrane helix</keyword>
<feature type="transmembrane region" description="Helical" evidence="8">
    <location>
        <begin position="993"/>
        <end position="1012"/>
    </location>
</feature>
<feature type="transmembrane region" description="Helical" evidence="8">
    <location>
        <begin position="1246"/>
        <end position="1264"/>
    </location>
</feature>
<keyword evidence="3" id="KW-0808">Transferase</keyword>
<feature type="transmembrane region" description="Helical" evidence="8">
    <location>
        <begin position="402"/>
        <end position="421"/>
    </location>
</feature>
<sequence>MPPPSHMEEVNLSDEDDTPLDQDEARKASQQRDWDLFQILPPDQDNDLVEDQICYQVIVKTLKVLAYIITFLVVLCGAVITKSTFLLMTSQLDKDRHVSYCRKTMPDRQFLAYTTIEERLSWTWAVYFAYILPEVQAFLRGLRIWVFKGQQKPTMMEFIVPFIFETLHALGMALLVFAVLPKLDVVKAVMLTNAVCLVPAILGLLSRGFDKYWVYKCVTDVFAIIFQLTALFVWPWFTEQQPSDRMWLLPIAAILVSCGWWENFVEITSPFDFIRRLGHLKKQLRSTRYVTYTIIPVWKMAIVLLGMLSCVWMNEGSFTVAFDKFGAAFEDHKVIVEEKRPTIEDYLNTDPGTGKEYLTPGKTQESTEYRSVQYAMIAQMVAAYLCYIFAKFTCKICIQAFSFAFPILLAVPVTIITLINLCGMREEEVCFWDNVMPGYLFWTCPKGDFWQDFFFGDQHGWAWMLWILSQTWVVIHVWNAKGIRLASTEKMFATPMYNSLLVDQSVALNRRRDEDVVEVDDDENEPKDAGFTKLTTTGDKKDPNKIQPKDTIPRIYACATMWHETREEMIEMLKSIFRMDADQCARRVALKYFEYRDPAYYEFETHIFFDDAFQLSDSTDFYSPMEINPFVRIFVGTLEEAASHVHQAFVKLRPPKKIPTPYGGRLEYILPGKTKLIVHIKDKAKIRHKKRWSQVMYMYYLLGHLLMEQPISTTRKEVIAENTFILALDGDIDFQPNAVELLVDLMKKNKHLGAACGRIHPIGSGPMVWYQKFEYAVGHWLQKATEHVFGHYVQFDQGEDRWLCTLMLQRGYRVEYCAASDAKTHAPEGFGEFYNQRRRWVPSTMANIMDLLLSYEKVVKVNPDISFLYICYQIVMMVGTILGPGTIFLMLVGAFATAFNLGQWTSFLYNFIPILTFILVCFLCKANIQLMVAQILSVIYALAMVAVVVAIALQVNDDGLFAPSSIFLIAVALSFIIAGIIHPLEFGCLPHGFLYYITIPSMYLLLMIYSLFNMNVVSWGTREGVKVKSKQELEAEKKEMEEMTKKKKKGLLFGLLPSQKDQADSEGSFELSFAGLFKVMCCVKEKPDETKAQLSRIAAALDKVSTRLDLMERTLESNGTPAPSLNSAIGRRLSIVNSSTGLHPIGEGDDEDDNADGDEDENPEHKIQRDDLMNPYWIEDKDLRKAEVDFLTQKEANKNRIFECFNLQITFWNELILKYLKPLDEDKKKQKEMAGALKDLKNNVSFAFLMINAVFVILVFLLQLEKESIHINWPFGSDTNVSYVPQSTEIHVSIEYLELEPIGLVFVGFFGIILVTQFIGMCLHRFGTLSHILAATDVAWCTRDTKTITKEAALQKHGVGLIRRLQHANSPQDEDDIAERKQSMTDLAGRRKTIANLEKQRFKKKEVDNLEMNFKRNFRSFAITADRRNSKAFSDDKAQATFALLKERRSTVLHRRSSVIDRRRSLFEDATASELSRANSITPSNNSSVGNENRRFKRNLGRTRSASFKGNQPEEIEMTDTYT</sequence>
<feature type="transmembrane region" description="Helical" evidence="8">
    <location>
        <begin position="1302"/>
        <end position="1323"/>
    </location>
</feature>
<evidence type="ECO:0000256" key="2">
    <source>
        <dbReference type="ARBA" id="ARBA00012543"/>
    </source>
</evidence>
<evidence type="ECO:0000256" key="4">
    <source>
        <dbReference type="ARBA" id="ARBA00022692"/>
    </source>
</evidence>
<evidence type="ECO:0000313" key="11">
    <source>
        <dbReference type="Proteomes" id="UP000198287"/>
    </source>
</evidence>
<evidence type="ECO:0000256" key="8">
    <source>
        <dbReference type="SAM" id="Phobius"/>
    </source>
</evidence>
<name>A0A226F566_FOLCA</name>
<feature type="transmembrane region" description="Helical" evidence="8">
    <location>
        <begin position="867"/>
        <end position="895"/>
    </location>
</feature>
<dbReference type="EC" id="2.4.1.16" evidence="2"/>
<evidence type="ECO:0000256" key="6">
    <source>
        <dbReference type="ARBA" id="ARBA00023136"/>
    </source>
</evidence>
<comment type="subcellular location">
    <subcellularLocation>
        <location evidence="1">Membrane</location>
        <topology evidence="1">Multi-pass membrane protein</topology>
    </subcellularLocation>
</comment>
<evidence type="ECO:0000256" key="7">
    <source>
        <dbReference type="SAM" id="MobiDB-lite"/>
    </source>
</evidence>
<evidence type="ECO:0000256" key="5">
    <source>
        <dbReference type="ARBA" id="ARBA00022989"/>
    </source>
</evidence>
<feature type="compositionally biased region" description="Polar residues" evidence="7">
    <location>
        <begin position="1473"/>
        <end position="1491"/>
    </location>
</feature>
<dbReference type="Pfam" id="PF03142">
    <property type="entry name" value="Chitin_synth_2"/>
    <property type="match status" value="1"/>
</dbReference>
<feature type="transmembrane region" description="Helical" evidence="8">
    <location>
        <begin position="934"/>
        <end position="953"/>
    </location>
</feature>
<dbReference type="EMBL" id="LNIX01000001">
    <property type="protein sequence ID" value="OXA64962.1"/>
    <property type="molecule type" value="Genomic_DNA"/>
</dbReference>
<keyword evidence="6 8" id="KW-0472">Membrane</keyword>
<dbReference type="SUPFAM" id="SSF53448">
    <property type="entry name" value="Nucleotide-diphospho-sugar transferases"/>
    <property type="match status" value="1"/>
</dbReference>
<dbReference type="InterPro" id="IPR029044">
    <property type="entry name" value="Nucleotide-diphossugar_trans"/>
</dbReference>
<keyword evidence="3" id="KW-0328">Glycosyltransferase</keyword>
<dbReference type="STRING" id="158441.A0A226F566"/>
<dbReference type="InterPro" id="IPR004835">
    <property type="entry name" value="Chitin_synth"/>
</dbReference>
<feature type="transmembrane region" description="Helical" evidence="8">
    <location>
        <begin position="217"/>
        <end position="237"/>
    </location>
</feature>
<feature type="transmembrane region" description="Helical" evidence="8">
    <location>
        <begin position="907"/>
        <end position="928"/>
    </location>
</feature>
<reference evidence="10 11" key="1">
    <citation type="submission" date="2015-12" db="EMBL/GenBank/DDBJ databases">
        <title>The genome of Folsomia candida.</title>
        <authorList>
            <person name="Faddeeva A."/>
            <person name="Derks M.F."/>
            <person name="Anvar Y."/>
            <person name="Smit S."/>
            <person name="Van Straalen N."/>
            <person name="Roelofs D."/>
        </authorList>
    </citation>
    <scope>NUCLEOTIDE SEQUENCE [LARGE SCALE GENOMIC DNA]</scope>
    <source>
        <strain evidence="10 11">VU population</strain>
        <tissue evidence="10">Whole body</tissue>
    </source>
</reference>
<gene>
    <name evidence="10" type="ORF">Fcan01_02636</name>
</gene>
<feature type="transmembrane region" description="Helical" evidence="8">
    <location>
        <begin position="960"/>
        <end position="981"/>
    </location>
</feature>
<proteinExistence type="predicted"/>
<evidence type="ECO:0000256" key="1">
    <source>
        <dbReference type="ARBA" id="ARBA00004141"/>
    </source>
</evidence>
<dbReference type="GO" id="GO:0006031">
    <property type="term" value="P:chitin biosynthetic process"/>
    <property type="evidence" value="ECO:0007669"/>
    <property type="project" value="TreeGrafter"/>
</dbReference>
<dbReference type="PANTHER" id="PTHR22914">
    <property type="entry name" value="CHITIN SYNTHASE"/>
    <property type="match status" value="1"/>
</dbReference>
<feature type="compositionally biased region" description="Acidic residues" evidence="7">
    <location>
        <begin position="1514"/>
        <end position="1523"/>
    </location>
</feature>
<dbReference type="GO" id="GO:0071944">
    <property type="term" value="C:cell periphery"/>
    <property type="evidence" value="ECO:0007669"/>
    <property type="project" value="TreeGrafter"/>
</dbReference>
<feature type="region of interest" description="Disordered" evidence="7">
    <location>
        <begin position="1140"/>
        <end position="1169"/>
    </location>
</feature>
<feature type="transmembrane region" description="Helical" evidence="8">
    <location>
        <begin position="64"/>
        <end position="88"/>
    </location>
</feature>
<feature type="compositionally biased region" description="Acidic residues" evidence="7">
    <location>
        <begin position="1147"/>
        <end position="1162"/>
    </location>
</feature>
<dbReference type="OrthoDB" id="370884at2759"/>
<dbReference type="GO" id="GO:0016020">
    <property type="term" value="C:membrane"/>
    <property type="evidence" value="ECO:0007669"/>
    <property type="project" value="UniProtKB-SubCell"/>
</dbReference>
<organism evidence="10 11">
    <name type="scientific">Folsomia candida</name>
    <name type="common">Springtail</name>
    <dbReference type="NCBI Taxonomy" id="158441"/>
    <lineage>
        <taxon>Eukaryota</taxon>
        <taxon>Metazoa</taxon>
        <taxon>Ecdysozoa</taxon>
        <taxon>Arthropoda</taxon>
        <taxon>Hexapoda</taxon>
        <taxon>Collembola</taxon>
        <taxon>Entomobryomorpha</taxon>
        <taxon>Isotomoidea</taxon>
        <taxon>Isotomidae</taxon>
        <taxon>Proisotominae</taxon>
        <taxon>Folsomia</taxon>
    </lineage>
</organism>
<feature type="transmembrane region" description="Helical" evidence="8">
    <location>
        <begin position="249"/>
        <end position="268"/>
    </location>
</feature>
<dbReference type="InterPro" id="IPR055120">
    <property type="entry name" value="Chs-1/2_IV_N"/>
</dbReference>
<feature type="transmembrane region" description="Helical" evidence="8">
    <location>
        <begin position="158"/>
        <end position="179"/>
    </location>
</feature>
<feature type="region of interest" description="Disordered" evidence="7">
    <location>
        <begin position="1"/>
        <end position="29"/>
    </location>
</feature>
<dbReference type="OMA" id="WENYAML"/>
<feature type="transmembrane region" description="Helical" evidence="8">
    <location>
        <begin position="372"/>
        <end position="390"/>
    </location>
</feature>
<feature type="compositionally biased region" description="Acidic residues" evidence="7">
    <location>
        <begin position="11"/>
        <end position="22"/>
    </location>
</feature>
<dbReference type="GO" id="GO:0004100">
    <property type="term" value="F:chitin synthase activity"/>
    <property type="evidence" value="ECO:0007669"/>
    <property type="project" value="UniProtKB-EC"/>
</dbReference>
<protein>
    <recommendedName>
        <fullName evidence="2">chitin synthase</fullName>
        <ecNumber evidence="2">2.4.1.16</ecNumber>
    </recommendedName>
</protein>
<feature type="region of interest" description="Disordered" evidence="7">
    <location>
        <begin position="1471"/>
        <end position="1523"/>
    </location>
</feature>
<dbReference type="Proteomes" id="UP000198287">
    <property type="component" value="Unassembled WGS sequence"/>
</dbReference>
<dbReference type="Gene3D" id="3.90.550.10">
    <property type="entry name" value="Spore Coat Polysaccharide Biosynthesis Protein SpsA, Chain A"/>
    <property type="match status" value="1"/>
</dbReference>
<comment type="caution">
    <text evidence="10">The sequence shown here is derived from an EMBL/GenBank/DDBJ whole genome shotgun (WGS) entry which is preliminary data.</text>
</comment>
<evidence type="ECO:0000256" key="3">
    <source>
        <dbReference type="ARBA" id="ARBA00022676"/>
    </source>
</evidence>
<evidence type="ECO:0000313" key="10">
    <source>
        <dbReference type="EMBL" id="OXA64962.1"/>
    </source>
</evidence>
<dbReference type="PANTHER" id="PTHR22914:SF42">
    <property type="entry name" value="CHITIN SYNTHASE"/>
    <property type="match status" value="1"/>
</dbReference>
<feature type="transmembrane region" description="Helical" evidence="8">
    <location>
        <begin position="289"/>
        <end position="314"/>
    </location>
</feature>
<keyword evidence="4 8" id="KW-0812">Transmembrane</keyword>
<feature type="region of interest" description="Disordered" evidence="7">
    <location>
        <begin position="517"/>
        <end position="546"/>
    </location>
</feature>
<keyword evidence="11" id="KW-1185">Reference proteome</keyword>
<accession>A0A226F566</accession>
<feature type="domain" description="Chitin synthase chs-1/2 N-terminal putative transporter" evidence="9">
    <location>
        <begin position="58"/>
        <end position="315"/>
    </location>
</feature>